<dbReference type="GO" id="GO:0050660">
    <property type="term" value="F:flavin adenine dinucleotide binding"/>
    <property type="evidence" value="ECO:0007669"/>
    <property type="project" value="InterPro"/>
</dbReference>
<dbReference type="PANTHER" id="PTHR43153:SF1">
    <property type="entry name" value="ELECTRON TRANSFER FLAVOPROTEIN SUBUNIT ALPHA, MITOCHONDRIAL"/>
    <property type="match status" value="1"/>
</dbReference>
<evidence type="ECO:0000259" key="1">
    <source>
        <dbReference type="Pfam" id="PF00766"/>
    </source>
</evidence>
<dbReference type="InterPro" id="IPR029035">
    <property type="entry name" value="DHS-like_NAD/FAD-binding_dom"/>
</dbReference>
<proteinExistence type="predicted"/>
<name>A0A3B0V4E5_9ZZZZ</name>
<dbReference type="EMBL" id="UOEU01000578">
    <property type="protein sequence ID" value="VAW35263.1"/>
    <property type="molecule type" value="Genomic_DNA"/>
</dbReference>
<dbReference type="GO" id="GO:0009055">
    <property type="term" value="F:electron transfer activity"/>
    <property type="evidence" value="ECO:0007669"/>
    <property type="project" value="InterPro"/>
</dbReference>
<reference evidence="2" key="1">
    <citation type="submission" date="2018-06" db="EMBL/GenBank/DDBJ databases">
        <authorList>
            <person name="Zhirakovskaya E."/>
        </authorList>
    </citation>
    <scope>NUCLEOTIDE SEQUENCE</scope>
</reference>
<feature type="domain" description="Electron transfer flavoprotein alpha subunit C-terminal" evidence="1">
    <location>
        <begin position="49"/>
        <end position="100"/>
    </location>
</feature>
<dbReference type="InterPro" id="IPR014731">
    <property type="entry name" value="ETF_asu_C"/>
</dbReference>
<gene>
    <name evidence="2" type="ORF">MNBD_CHLOROFLEXI01-4018</name>
</gene>
<sequence length="122" mass="12896">MSSMMETILWRLVNYLLGAEVESEGDGVITAVLAGSFPADAGRGSTAVDKLVAIGRGIGSEDNIELAQELAEAIGASVAASRPITDAGWLPKTRQVGKSGWPSSQSYTPCWVFPVRQSIWKG</sequence>
<evidence type="ECO:0000313" key="2">
    <source>
        <dbReference type="EMBL" id="VAW35263.1"/>
    </source>
</evidence>
<dbReference type="Gene3D" id="3.40.50.1220">
    <property type="entry name" value="TPP-binding domain"/>
    <property type="match status" value="1"/>
</dbReference>
<dbReference type="Pfam" id="PF00766">
    <property type="entry name" value="ETF_alpha"/>
    <property type="match status" value="1"/>
</dbReference>
<dbReference type="PANTHER" id="PTHR43153">
    <property type="entry name" value="ELECTRON TRANSFER FLAVOPROTEIN ALPHA"/>
    <property type="match status" value="1"/>
</dbReference>
<dbReference type="GO" id="GO:0033539">
    <property type="term" value="P:fatty acid beta-oxidation using acyl-CoA dehydrogenase"/>
    <property type="evidence" value="ECO:0007669"/>
    <property type="project" value="TreeGrafter"/>
</dbReference>
<protein>
    <submittedName>
        <fullName evidence="2">Electron transfer flavoprotein, alpha subunit</fullName>
    </submittedName>
</protein>
<dbReference type="AlphaFoldDB" id="A0A3B0V4E5"/>
<accession>A0A3B0V4E5</accession>
<dbReference type="SUPFAM" id="SSF52467">
    <property type="entry name" value="DHS-like NAD/FAD-binding domain"/>
    <property type="match status" value="1"/>
</dbReference>
<dbReference type="InterPro" id="IPR001308">
    <property type="entry name" value="ETF_a/FixB"/>
</dbReference>
<organism evidence="2">
    <name type="scientific">hydrothermal vent metagenome</name>
    <dbReference type="NCBI Taxonomy" id="652676"/>
    <lineage>
        <taxon>unclassified sequences</taxon>
        <taxon>metagenomes</taxon>
        <taxon>ecological metagenomes</taxon>
    </lineage>
</organism>